<evidence type="ECO:0000313" key="7">
    <source>
        <dbReference type="Proteomes" id="UP000001302"/>
    </source>
</evidence>
<dbReference type="Pfam" id="PF00459">
    <property type="entry name" value="Inositol_P"/>
    <property type="match status" value="1"/>
</dbReference>
<dbReference type="Gene3D" id="3.40.190.80">
    <property type="match status" value="1"/>
</dbReference>
<dbReference type="PANTHER" id="PTHR20854:SF4">
    <property type="entry name" value="INOSITOL-1-MONOPHOSPHATASE-RELATED"/>
    <property type="match status" value="1"/>
</dbReference>
<dbReference type="OrthoDB" id="9785695at2"/>
<gene>
    <name evidence="6" type="ordered locus">PB2503_08954</name>
</gene>
<organism evidence="6 7">
    <name type="scientific">Parvularcula bermudensis (strain ATCC BAA-594 / HTCC2503 / KCTC 12087)</name>
    <dbReference type="NCBI Taxonomy" id="314260"/>
    <lineage>
        <taxon>Bacteria</taxon>
        <taxon>Pseudomonadati</taxon>
        <taxon>Pseudomonadota</taxon>
        <taxon>Alphaproteobacteria</taxon>
        <taxon>Parvularculales</taxon>
        <taxon>Parvularculaceae</taxon>
        <taxon>Parvularcula</taxon>
    </lineage>
</organism>
<evidence type="ECO:0000256" key="2">
    <source>
        <dbReference type="ARBA" id="ARBA00022723"/>
    </source>
</evidence>
<dbReference type="KEGG" id="pbr:PB2503_08954"/>
<accession>E0TCF4</accession>
<feature type="binding site" evidence="5">
    <location>
        <position position="221"/>
    </location>
    <ligand>
        <name>Mg(2+)</name>
        <dbReference type="ChEBI" id="CHEBI:18420"/>
        <label>1</label>
        <note>catalytic</note>
    </ligand>
</feature>
<dbReference type="PRINTS" id="PR00377">
    <property type="entry name" value="IMPHPHTASES"/>
</dbReference>
<dbReference type="Proteomes" id="UP000001302">
    <property type="component" value="Chromosome"/>
</dbReference>
<evidence type="ECO:0000313" key="6">
    <source>
        <dbReference type="EMBL" id="ADM09844.1"/>
    </source>
</evidence>
<dbReference type="RefSeq" id="WP_013300818.1">
    <property type="nucleotide sequence ID" value="NC_014414.1"/>
</dbReference>
<evidence type="ECO:0000256" key="5">
    <source>
        <dbReference type="PIRSR" id="PIRSR600760-2"/>
    </source>
</evidence>
<dbReference type="InterPro" id="IPR020583">
    <property type="entry name" value="Inositol_monoP_metal-BS"/>
</dbReference>
<dbReference type="STRING" id="314260.PB2503_08954"/>
<dbReference type="PROSITE" id="PS00629">
    <property type="entry name" value="IMP_1"/>
    <property type="match status" value="1"/>
</dbReference>
<reference evidence="7" key="1">
    <citation type="submission" date="2010-08" db="EMBL/GenBank/DDBJ databases">
        <title>Genome sequence of Parvularcula bermudensis HTCC2503.</title>
        <authorList>
            <person name="Kang D.-M."/>
            <person name="Oh H.-M."/>
            <person name="Cho J.-C."/>
        </authorList>
    </citation>
    <scope>NUCLEOTIDE SEQUENCE [LARGE SCALE GENOMIC DNA]</scope>
    <source>
        <strain evidence="7">ATCC BAA-594 / HTCC2503 / KCTC 12087</strain>
    </source>
</reference>
<reference evidence="6 7" key="2">
    <citation type="journal article" date="2011" name="J. Bacteriol.">
        <title>Complete genome sequence of strain HTCC2503T of Parvularcula bermudensis, the type species of the order "Parvularculales" in the class Alphaproteobacteria.</title>
        <authorList>
            <person name="Oh H.M."/>
            <person name="Kang I."/>
            <person name="Vergin K.L."/>
            <person name="Kang D."/>
            <person name="Rhee K.H."/>
            <person name="Giovannoni S.J."/>
            <person name="Cho J.C."/>
        </authorList>
    </citation>
    <scope>NUCLEOTIDE SEQUENCE [LARGE SCALE GENOMIC DNA]</scope>
    <source>
        <strain evidence="7">ATCC BAA-594 / HTCC2503 / KCTC 12087</strain>
    </source>
</reference>
<evidence type="ECO:0000256" key="4">
    <source>
        <dbReference type="ARBA" id="ARBA00022842"/>
    </source>
</evidence>
<sequence>MLPSPDALFGTFATLCDAADSETRPRFRRGTAVENKDRFGFDPVTEADRAAERALRREIARQFPSHGILGEEEGETVGEDAIRWVLDPVDGTRAFMSGIPVFTTLIGLEVEGHPYAGAISQAFTEERWIGIVGHGALYQRGAKAPPQTVAPSDCQTLADARFLVTDPRNKGGYLSASEAAAIDALSHDCRVSRFGLDAYGFALVAMGEMDLAVEAALNWYDIAAPAALVTAAGGRAVTWTGDPVTPAFPGGRVILAATPALADAAVARLSDVPGA</sequence>
<dbReference type="InterPro" id="IPR000760">
    <property type="entry name" value="Inositol_monophosphatase-like"/>
</dbReference>
<dbReference type="EMBL" id="CP002156">
    <property type="protein sequence ID" value="ADM09844.1"/>
    <property type="molecule type" value="Genomic_DNA"/>
</dbReference>
<keyword evidence="7" id="KW-1185">Reference proteome</keyword>
<keyword evidence="2 5" id="KW-0479">Metal-binding</keyword>
<feature type="binding site" evidence="5">
    <location>
        <position position="87"/>
    </location>
    <ligand>
        <name>Mg(2+)</name>
        <dbReference type="ChEBI" id="CHEBI:18420"/>
        <label>1</label>
        <note>catalytic</note>
    </ligand>
</feature>
<keyword evidence="3" id="KW-0378">Hydrolase</keyword>
<dbReference type="GO" id="GO:0008934">
    <property type="term" value="F:inositol monophosphate 1-phosphatase activity"/>
    <property type="evidence" value="ECO:0007669"/>
    <property type="project" value="TreeGrafter"/>
</dbReference>
<dbReference type="SUPFAM" id="SSF56655">
    <property type="entry name" value="Carbohydrate phosphatase"/>
    <property type="match status" value="1"/>
</dbReference>
<dbReference type="GO" id="GO:0006020">
    <property type="term" value="P:inositol metabolic process"/>
    <property type="evidence" value="ECO:0007669"/>
    <property type="project" value="TreeGrafter"/>
</dbReference>
<dbReference type="PANTHER" id="PTHR20854">
    <property type="entry name" value="INOSITOL MONOPHOSPHATASE"/>
    <property type="match status" value="1"/>
</dbReference>
<dbReference type="PROSITE" id="PS00630">
    <property type="entry name" value="IMP_2"/>
    <property type="match status" value="1"/>
</dbReference>
<feature type="binding site" evidence="5">
    <location>
        <position position="71"/>
    </location>
    <ligand>
        <name>Mg(2+)</name>
        <dbReference type="ChEBI" id="CHEBI:18420"/>
        <label>1</label>
        <note>catalytic</note>
    </ligand>
</feature>
<dbReference type="Gene3D" id="3.30.540.10">
    <property type="entry name" value="Fructose-1,6-Bisphosphatase, subunit A, domain 1"/>
    <property type="match status" value="1"/>
</dbReference>
<name>E0TCF4_PARBH</name>
<dbReference type="HOGENOM" id="CLU_044118_4_1_5"/>
<proteinExistence type="inferred from homology"/>
<dbReference type="GO" id="GO:0046854">
    <property type="term" value="P:phosphatidylinositol phosphate biosynthetic process"/>
    <property type="evidence" value="ECO:0007669"/>
    <property type="project" value="InterPro"/>
</dbReference>
<dbReference type="eggNOG" id="COG0483">
    <property type="taxonomic scope" value="Bacteria"/>
</dbReference>
<dbReference type="GO" id="GO:0007165">
    <property type="term" value="P:signal transduction"/>
    <property type="evidence" value="ECO:0007669"/>
    <property type="project" value="TreeGrafter"/>
</dbReference>
<dbReference type="InterPro" id="IPR020550">
    <property type="entry name" value="Inositol_monophosphatase_CS"/>
</dbReference>
<comment type="cofactor">
    <cofactor evidence="5">
        <name>Mg(2+)</name>
        <dbReference type="ChEBI" id="CHEBI:18420"/>
    </cofactor>
</comment>
<evidence type="ECO:0000256" key="3">
    <source>
        <dbReference type="ARBA" id="ARBA00022801"/>
    </source>
</evidence>
<dbReference type="GO" id="GO:0046872">
    <property type="term" value="F:metal ion binding"/>
    <property type="evidence" value="ECO:0007669"/>
    <property type="project" value="UniProtKB-KW"/>
</dbReference>
<dbReference type="AlphaFoldDB" id="E0TCF4"/>
<keyword evidence="4 5" id="KW-0460">Magnesium</keyword>
<comment type="similarity">
    <text evidence="1">Belongs to the inositol monophosphatase superfamily.</text>
</comment>
<feature type="binding site" evidence="5">
    <location>
        <position position="90"/>
    </location>
    <ligand>
        <name>Mg(2+)</name>
        <dbReference type="ChEBI" id="CHEBI:18420"/>
        <label>2</label>
    </ligand>
</feature>
<evidence type="ECO:0000256" key="1">
    <source>
        <dbReference type="ARBA" id="ARBA00009759"/>
    </source>
</evidence>
<protein>
    <submittedName>
        <fullName evidence="6">Putative monophosphatase protein</fullName>
    </submittedName>
</protein>